<accession>A0A699J243</accession>
<reference evidence="1" key="1">
    <citation type="journal article" date="2019" name="Sci. Rep.">
        <title>Draft genome of Tanacetum cinerariifolium, the natural source of mosquito coil.</title>
        <authorList>
            <person name="Yamashiro T."/>
            <person name="Shiraishi A."/>
            <person name="Satake H."/>
            <person name="Nakayama K."/>
        </authorList>
    </citation>
    <scope>NUCLEOTIDE SEQUENCE</scope>
</reference>
<proteinExistence type="predicted"/>
<dbReference type="EMBL" id="BKCJ010361899">
    <property type="protein sequence ID" value="GFA05428.1"/>
    <property type="molecule type" value="Genomic_DNA"/>
</dbReference>
<protein>
    <submittedName>
        <fullName evidence="1">Uncharacterized protein</fullName>
    </submittedName>
</protein>
<feature type="non-terminal residue" evidence="1">
    <location>
        <position position="109"/>
    </location>
</feature>
<evidence type="ECO:0000313" key="1">
    <source>
        <dbReference type="EMBL" id="GFA05428.1"/>
    </source>
</evidence>
<dbReference type="AlphaFoldDB" id="A0A699J243"/>
<organism evidence="1">
    <name type="scientific">Tanacetum cinerariifolium</name>
    <name type="common">Dalmatian daisy</name>
    <name type="synonym">Chrysanthemum cinerariifolium</name>
    <dbReference type="NCBI Taxonomy" id="118510"/>
    <lineage>
        <taxon>Eukaryota</taxon>
        <taxon>Viridiplantae</taxon>
        <taxon>Streptophyta</taxon>
        <taxon>Embryophyta</taxon>
        <taxon>Tracheophyta</taxon>
        <taxon>Spermatophyta</taxon>
        <taxon>Magnoliopsida</taxon>
        <taxon>eudicotyledons</taxon>
        <taxon>Gunneridae</taxon>
        <taxon>Pentapetalae</taxon>
        <taxon>asterids</taxon>
        <taxon>campanulids</taxon>
        <taxon>Asterales</taxon>
        <taxon>Asteraceae</taxon>
        <taxon>Asteroideae</taxon>
        <taxon>Anthemideae</taxon>
        <taxon>Anthemidinae</taxon>
        <taxon>Tanacetum</taxon>
    </lineage>
</organism>
<comment type="caution">
    <text evidence="1">The sequence shown here is derived from an EMBL/GenBank/DDBJ whole genome shotgun (WGS) entry which is preliminary data.</text>
</comment>
<feature type="non-terminal residue" evidence="1">
    <location>
        <position position="1"/>
    </location>
</feature>
<name>A0A699J243_TANCI</name>
<sequence>FKVTWSELAAGGVDFNQIRLKALDVKRMFAVAVVGSHKKDIGRLSDGGRWLWWVLFKLKVIIDELLFGGYKEQRWWLGSNGKVRLRWSVGDGGGLLEMVVVIIGGGGWE</sequence>
<gene>
    <name evidence="1" type="ORF">Tci_577400</name>
</gene>